<proteinExistence type="predicted"/>
<evidence type="ECO:0000313" key="1">
    <source>
        <dbReference type="EMBL" id="CPT00627.1"/>
    </source>
</evidence>
<comment type="caution">
    <text evidence="1">The sequence shown here is derived from an EMBL/GenBank/DDBJ whole genome shotgun (WGS) entry which is preliminary data.</text>
</comment>
<dbReference type="GO" id="GO:0016301">
    <property type="term" value="F:kinase activity"/>
    <property type="evidence" value="ECO:0007669"/>
    <property type="project" value="UniProtKB-KW"/>
</dbReference>
<dbReference type="PROSITE" id="PS51257">
    <property type="entry name" value="PROKAR_LIPOPROTEIN"/>
    <property type="match status" value="1"/>
</dbReference>
<reference evidence="1 2" key="1">
    <citation type="submission" date="2015-03" db="EMBL/GenBank/DDBJ databases">
        <authorList>
            <consortium name="Pathogen Informatics"/>
            <person name="Murphy D."/>
        </authorList>
    </citation>
    <scope>NUCLEOTIDE SEQUENCE [LARGE SCALE GENOMIC DNA]</scope>
    <source>
        <strain evidence="1 2">PAP036</strain>
    </source>
</reference>
<accession>A0AB33SWE1</accession>
<dbReference type="AlphaFoldDB" id="A0AB33SWE1"/>
<dbReference type="Proteomes" id="UP000038487">
    <property type="component" value="Unassembled WGS sequence"/>
</dbReference>
<evidence type="ECO:0000313" key="2">
    <source>
        <dbReference type="Proteomes" id="UP000038487"/>
    </source>
</evidence>
<dbReference type="InterPro" id="IPR022236">
    <property type="entry name" value="DUF3761"/>
</dbReference>
<keyword evidence="1" id="KW-0808">Transferase</keyword>
<keyword evidence="1" id="KW-0418">Kinase</keyword>
<organism evidence="1 2">
    <name type="scientific">Mycobacteroides abscessus</name>
    <dbReference type="NCBI Taxonomy" id="36809"/>
    <lineage>
        <taxon>Bacteria</taxon>
        <taxon>Bacillati</taxon>
        <taxon>Actinomycetota</taxon>
        <taxon>Actinomycetes</taxon>
        <taxon>Mycobacteriales</taxon>
        <taxon>Mycobacteriaceae</taxon>
        <taxon>Mycobacteroides</taxon>
    </lineage>
</organism>
<sequence length="92" mass="9320">MFRILTAIAVITLPYPITTVVAPSASACLAGQYQSTDGSCVPGPSAPINGLIEGGPPPGATAICRDGNYSYSHHRSGTCSSHGGVREFIGGN</sequence>
<dbReference type="RefSeq" id="WP_074246750.1">
    <property type="nucleotide sequence ID" value="NZ_CSUW01000001.1"/>
</dbReference>
<dbReference type="Pfam" id="PF12587">
    <property type="entry name" value="DUF3761"/>
    <property type="match status" value="1"/>
</dbReference>
<protein>
    <submittedName>
        <fullName evidence="1">Anchored-membrane serine/threonine-protein kinase PknF</fullName>
    </submittedName>
</protein>
<name>A0AB33SWE1_9MYCO</name>
<gene>
    <name evidence="1" type="primary">pknF_3</name>
    <name evidence="1" type="ORF">ERS075527_00347</name>
</gene>
<dbReference type="EMBL" id="CSUW01000001">
    <property type="protein sequence ID" value="CPT00627.1"/>
    <property type="molecule type" value="Genomic_DNA"/>
</dbReference>